<dbReference type="EMBL" id="JAESDN010000001">
    <property type="protein sequence ID" value="KAG7059473.1"/>
    <property type="molecule type" value="Genomic_DNA"/>
</dbReference>
<organism evidence="1 2">
    <name type="scientific">Colletotrichum scovillei</name>
    <dbReference type="NCBI Taxonomy" id="1209932"/>
    <lineage>
        <taxon>Eukaryota</taxon>
        <taxon>Fungi</taxon>
        <taxon>Dikarya</taxon>
        <taxon>Ascomycota</taxon>
        <taxon>Pezizomycotina</taxon>
        <taxon>Sordariomycetes</taxon>
        <taxon>Hypocreomycetidae</taxon>
        <taxon>Glomerellales</taxon>
        <taxon>Glomerellaceae</taxon>
        <taxon>Colletotrichum</taxon>
        <taxon>Colletotrichum acutatum species complex</taxon>
    </lineage>
</organism>
<keyword evidence="2" id="KW-1185">Reference proteome</keyword>
<evidence type="ECO:0000313" key="2">
    <source>
        <dbReference type="Proteomes" id="UP000699042"/>
    </source>
</evidence>
<reference evidence="1" key="1">
    <citation type="submission" date="2021-05" db="EMBL/GenBank/DDBJ databases">
        <title>Comparative genomics of three Colletotrichum scovillei strains and genetic complementation revealed genes involved fungal growth and virulence on chili pepper.</title>
        <authorList>
            <person name="Hsieh D.-K."/>
            <person name="Chuang S.-C."/>
            <person name="Chen C.-Y."/>
            <person name="Chao Y.-T."/>
            <person name="Lu M.-Y.J."/>
            <person name="Lee M.-H."/>
            <person name="Shih M.-C."/>
        </authorList>
    </citation>
    <scope>NUCLEOTIDE SEQUENCE</scope>
    <source>
        <strain evidence="1">Coll-153</strain>
    </source>
</reference>
<dbReference type="Proteomes" id="UP000699042">
    <property type="component" value="Unassembled WGS sequence"/>
</dbReference>
<comment type="caution">
    <text evidence="1">The sequence shown here is derived from an EMBL/GenBank/DDBJ whole genome shotgun (WGS) entry which is preliminary data.</text>
</comment>
<evidence type="ECO:0000313" key="1">
    <source>
        <dbReference type="EMBL" id="KAG7059473.1"/>
    </source>
</evidence>
<name>A0A9P7RKZ4_9PEZI</name>
<sequence>MREREETPRATRTATGRQTTEEAMYTVLDTMKGFCTVQPRHSRQASPTHRHISATQGSQLLPQFQKGGERAHHCTTACTCHHQQHFYGHSAPLDPVRIHTSSPSENARRHRVLHRGTSVTGCEPANVAEPAFLKTTIHKTRLDCDLDPPPLPGASCWPAAVHSLRTTYTRTTQHGYSKARSTVYTAPGGPVTVFSVLERSWLSEVSGMLLFSTAAI</sequence>
<protein>
    <submittedName>
        <fullName evidence="1">Uncharacterized protein</fullName>
    </submittedName>
</protein>
<proteinExistence type="predicted"/>
<gene>
    <name evidence="1" type="ORF">JMJ77_006835</name>
</gene>
<dbReference type="AlphaFoldDB" id="A0A9P7RKZ4"/>
<accession>A0A9P7RKZ4</accession>